<dbReference type="InterPro" id="IPR025799">
    <property type="entry name" value="Arg_MeTrfase"/>
</dbReference>
<dbReference type="Pfam" id="PF06325">
    <property type="entry name" value="PrmA"/>
    <property type="match status" value="1"/>
</dbReference>
<keyword evidence="2 6" id="KW-0808">Transferase</keyword>
<dbReference type="InterPro" id="IPR055135">
    <property type="entry name" value="PRMT_dom"/>
</dbReference>
<proteinExistence type="predicted"/>
<keyword evidence="1 6" id="KW-0489">Methyltransferase</keyword>
<protein>
    <submittedName>
        <fullName evidence="6">SAM-dependent methyltransferase</fullName>
    </submittedName>
</protein>
<evidence type="ECO:0000256" key="4">
    <source>
        <dbReference type="SAM" id="MobiDB-lite"/>
    </source>
</evidence>
<dbReference type="Proteomes" id="UP000326287">
    <property type="component" value="Chromosome"/>
</dbReference>
<evidence type="ECO:0000256" key="1">
    <source>
        <dbReference type="ARBA" id="ARBA00022603"/>
    </source>
</evidence>
<dbReference type="Gene3D" id="2.70.160.11">
    <property type="entry name" value="Hnrnp arginine n-methyltransferase1"/>
    <property type="match status" value="1"/>
</dbReference>
<dbReference type="Gene3D" id="3.40.50.150">
    <property type="entry name" value="Vaccinia Virus protein VP39"/>
    <property type="match status" value="1"/>
</dbReference>
<dbReference type="SUPFAM" id="SSF53335">
    <property type="entry name" value="S-adenosyl-L-methionine-dependent methyltransferases"/>
    <property type="match status" value="1"/>
</dbReference>
<dbReference type="PANTHER" id="PTHR11006:SF4">
    <property type="entry name" value="PROTEIN ARGININE N-METHYLTRANSFERASE 7"/>
    <property type="match status" value="1"/>
</dbReference>
<evidence type="ECO:0000259" key="5">
    <source>
        <dbReference type="Pfam" id="PF22528"/>
    </source>
</evidence>
<keyword evidence="7" id="KW-1185">Reference proteome</keyword>
<organism evidence="6 7">
    <name type="scientific">Halioglobus maricola</name>
    <dbReference type="NCBI Taxonomy" id="2601894"/>
    <lineage>
        <taxon>Bacteria</taxon>
        <taxon>Pseudomonadati</taxon>
        <taxon>Pseudomonadota</taxon>
        <taxon>Gammaproteobacteria</taxon>
        <taxon>Cellvibrionales</taxon>
        <taxon>Halieaceae</taxon>
        <taxon>Halioglobus</taxon>
    </lineage>
</organism>
<reference evidence="6 7" key="1">
    <citation type="submission" date="2019-02" db="EMBL/GenBank/DDBJ databases">
        <authorList>
            <person name="Li S.-H."/>
        </authorList>
    </citation>
    <scope>NUCLEOTIDE SEQUENCE [LARGE SCALE GENOMIC DNA]</scope>
    <source>
        <strain evidence="6 7">IMCC14385</strain>
    </source>
</reference>
<dbReference type="PANTHER" id="PTHR11006">
    <property type="entry name" value="PROTEIN ARGININE N-METHYLTRANSFERASE"/>
    <property type="match status" value="1"/>
</dbReference>
<dbReference type="EMBL" id="CP036422">
    <property type="protein sequence ID" value="QFU74596.1"/>
    <property type="molecule type" value="Genomic_DNA"/>
</dbReference>
<dbReference type="GO" id="GO:0032259">
    <property type="term" value="P:methylation"/>
    <property type="evidence" value="ECO:0007669"/>
    <property type="project" value="UniProtKB-KW"/>
</dbReference>
<sequence length="416" mass="45738">MHRGVARQNSDIDYPSRKHSGAGRPGGAAGEVMSYSDIVGHHSMVFDRVRNAAYAKAMENIITSESRVMDLGAGLGILGLMAAKLGAAEVHLVEPAIPENLTAELARHNGLEQVTCHEATGEALNPDIEVDVILSVFTGNFLLTEDLLPSLFRARDKFLAPGGKLIPDRARMVVVPVSAPDEYNKQVKRWDEASAYFTEKQLPPVDFGPIGAFARNTVYYNAADAFAAKPLANERILEELDLYTATEAACDARVDAVITEGGVCHGWLGWFDARMGEDWLSTGPQAPATHWSLAFMPLAQPIEVKRGDNISLELKRPELGEWTWSTRCNLPGATPSQRQSTFLSRPFSPADIQKRSQNYQPTLNNRGEALQWLLANMTGELNAGQLARMLQENFTGQFPSLRDAENFVRKQCEDLS</sequence>
<dbReference type="AlphaFoldDB" id="A0A5P9NGB6"/>
<evidence type="ECO:0000313" key="7">
    <source>
        <dbReference type="Proteomes" id="UP000326287"/>
    </source>
</evidence>
<dbReference type="InterPro" id="IPR029063">
    <property type="entry name" value="SAM-dependent_MTases_sf"/>
</dbReference>
<evidence type="ECO:0000256" key="2">
    <source>
        <dbReference type="ARBA" id="ARBA00022679"/>
    </source>
</evidence>
<dbReference type="GO" id="GO:0016274">
    <property type="term" value="F:protein-arginine N-methyltransferase activity"/>
    <property type="evidence" value="ECO:0007669"/>
    <property type="project" value="InterPro"/>
</dbReference>
<dbReference type="GO" id="GO:0042054">
    <property type="term" value="F:histone methyltransferase activity"/>
    <property type="evidence" value="ECO:0007669"/>
    <property type="project" value="TreeGrafter"/>
</dbReference>
<gene>
    <name evidence="6" type="ORF">EY643_02410</name>
</gene>
<accession>A0A5P9NGB6</accession>
<feature type="domain" description="Protein arginine N-methyltransferase" evidence="5">
    <location>
        <begin position="168"/>
        <end position="314"/>
    </location>
</feature>
<keyword evidence="3" id="KW-0949">S-adenosyl-L-methionine</keyword>
<dbReference type="OrthoDB" id="5642573at2"/>
<dbReference type="PROSITE" id="PS51678">
    <property type="entry name" value="SAM_MT_PRMT"/>
    <property type="match status" value="1"/>
</dbReference>
<feature type="region of interest" description="Disordered" evidence="4">
    <location>
        <begin position="1"/>
        <end position="28"/>
    </location>
</feature>
<dbReference type="Pfam" id="PF22528">
    <property type="entry name" value="PRMT_C"/>
    <property type="match status" value="1"/>
</dbReference>
<evidence type="ECO:0000256" key="3">
    <source>
        <dbReference type="ARBA" id="ARBA00022691"/>
    </source>
</evidence>
<name>A0A5P9NGB6_9GAMM</name>
<evidence type="ECO:0000313" key="6">
    <source>
        <dbReference type="EMBL" id="QFU74596.1"/>
    </source>
</evidence>
<dbReference type="KEGG" id="halc:EY643_02410"/>